<sequence length="471" mass="53023">MHNAKLTASLLMMLFIISLGYSQSKTRTKKEVFTVNKDVTLEINTSHADVEFDTWNKDKIEITATIEVEDATEAEIDEYFKNWNFKAIGNSEKVTVTSKGGHSLFGNTGQFVLADPIVIEKEFPVIVEVPEIAAFPEAVQIIEVPDFPETLLESMEGIKFDYEAFAKDGEAYMKKWKEQWKSGFDEKKFKESMEQWQEKFEEQQEKREKVLEEFYKKHAGKQKELAEKKEKILEQLEKSKALKLRGKAMLQHADKDNIFIMSSGGKHLKVKKKINIKMPKKAKLKLNVRHGEVTIASVGENMDAKLSHAALYANVIEGANTTIETSYAPIHVTKWNDGALKVNFVENVDLQSVAKINLMSNSSKVSVGTLGEKGIISGTFGNLLIHNIGENFQTLDIILENTDARIQLPAAAFKLYYIGSNSSIAYPETVNGTKNKTQFNTIVRGYQKSSNSGSEININAKYSDVTLHKKS</sequence>
<gene>
    <name evidence="2" type="ORF">C8N46_104171</name>
</gene>
<name>A0A2T6BZP8_9FLAO</name>
<organism evidence="2 3">
    <name type="scientific">Kordia periserrulae</name>
    <dbReference type="NCBI Taxonomy" id="701523"/>
    <lineage>
        <taxon>Bacteria</taxon>
        <taxon>Pseudomonadati</taxon>
        <taxon>Bacteroidota</taxon>
        <taxon>Flavobacteriia</taxon>
        <taxon>Flavobacteriales</taxon>
        <taxon>Flavobacteriaceae</taxon>
        <taxon>Kordia</taxon>
    </lineage>
</organism>
<dbReference type="RefSeq" id="WP_108114760.1">
    <property type="nucleotide sequence ID" value="NZ_QBKT01000004.1"/>
</dbReference>
<feature type="coiled-coil region" evidence="1">
    <location>
        <begin position="186"/>
        <end position="242"/>
    </location>
</feature>
<evidence type="ECO:0000313" key="3">
    <source>
        <dbReference type="Proteomes" id="UP000244090"/>
    </source>
</evidence>
<keyword evidence="1" id="KW-0175">Coiled coil</keyword>
<evidence type="ECO:0000256" key="1">
    <source>
        <dbReference type="SAM" id="Coils"/>
    </source>
</evidence>
<comment type="caution">
    <text evidence="2">The sequence shown here is derived from an EMBL/GenBank/DDBJ whole genome shotgun (WGS) entry which is preliminary data.</text>
</comment>
<evidence type="ECO:0000313" key="2">
    <source>
        <dbReference type="EMBL" id="PTX61528.1"/>
    </source>
</evidence>
<reference evidence="2 3" key="1">
    <citation type="submission" date="2018-04" db="EMBL/GenBank/DDBJ databases">
        <title>Genomic Encyclopedia of Archaeal and Bacterial Type Strains, Phase II (KMG-II): from individual species to whole genera.</title>
        <authorList>
            <person name="Goeker M."/>
        </authorList>
    </citation>
    <scope>NUCLEOTIDE SEQUENCE [LARGE SCALE GENOMIC DNA]</scope>
    <source>
        <strain evidence="2 3">DSM 25731</strain>
    </source>
</reference>
<keyword evidence="3" id="KW-1185">Reference proteome</keyword>
<proteinExistence type="predicted"/>
<dbReference type="EMBL" id="QBKT01000004">
    <property type="protein sequence ID" value="PTX61528.1"/>
    <property type="molecule type" value="Genomic_DNA"/>
</dbReference>
<dbReference type="Proteomes" id="UP000244090">
    <property type="component" value="Unassembled WGS sequence"/>
</dbReference>
<protein>
    <recommendedName>
        <fullName evidence="4">Adhesin</fullName>
    </recommendedName>
</protein>
<dbReference type="OrthoDB" id="1420424at2"/>
<evidence type="ECO:0008006" key="4">
    <source>
        <dbReference type="Google" id="ProtNLM"/>
    </source>
</evidence>
<accession>A0A2T6BZP8</accession>
<dbReference type="AlphaFoldDB" id="A0A2T6BZP8"/>